<dbReference type="Gene3D" id="1.10.1740.10">
    <property type="match status" value="1"/>
</dbReference>
<evidence type="ECO:0000256" key="4">
    <source>
        <dbReference type="ARBA" id="ARBA00023163"/>
    </source>
</evidence>
<evidence type="ECO:0000256" key="3">
    <source>
        <dbReference type="ARBA" id="ARBA00023125"/>
    </source>
</evidence>
<feature type="domain" description="RNA polymerase sigma-70 region 2" evidence="5">
    <location>
        <begin position="33"/>
        <end position="97"/>
    </location>
</feature>
<evidence type="ECO:0000256" key="2">
    <source>
        <dbReference type="ARBA" id="ARBA00023082"/>
    </source>
</evidence>
<organism evidence="6 7">
    <name type="scientific">Roseiconus lacunae</name>
    <dbReference type="NCBI Taxonomy" id="2605694"/>
    <lineage>
        <taxon>Bacteria</taxon>
        <taxon>Pseudomonadati</taxon>
        <taxon>Planctomycetota</taxon>
        <taxon>Planctomycetia</taxon>
        <taxon>Pirellulales</taxon>
        <taxon>Pirellulaceae</taxon>
        <taxon>Roseiconus</taxon>
    </lineage>
</organism>
<dbReference type="InterPro" id="IPR039425">
    <property type="entry name" value="RNA_pol_sigma-70-like"/>
</dbReference>
<dbReference type="Proteomes" id="UP001239462">
    <property type="component" value="Unassembled WGS sequence"/>
</dbReference>
<keyword evidence="7" id="KW-1185">Reference proteome</keyword>
<keyword evidence="2" id="KW-0731">Sigma factor</keyword>
<gene>
    <name evidence="6" type="ORF">QTN89_18370</name>
</gene>
<evidence type="ECO:0000313" key="7">
    <source>
        <dbReference type="Proteomes" id="UP001239462"/>
    </source>
</evidence>
<keyword evidence="1" id="KW-0805">Transcription regulation</keyword>
<protein>
    <submittedName>
        <fullName evidence="6">Sigma-70 family RNA polymerase sigma factor</fullName>
    </submittedName>
</protein>
<dbReference type="EMBL" id="JASZZN010000014">
    <property type="protein sequence ID" value="MDM4017420.1"/>
    <property type="molecule type" value="Genomic_DNA"/>
</dbReference>
<dbReference type="InterPro" id="IPR013325">
    <property type="entry name" value="RNA_pol_sigma_r2"/>
</dbReference>
<comment type="caution">
    <text evidence="6">The sequence shown here is derived from an EMBL/GenBank/DDBJ whole genome shotgun (WGS) entry which is preliminary data.</text>
</comment>
<sequence length="202" mass="22915">MPETSFLEEPSTSRSMLARAQNGDTESWQQLAQVYGPIIYAWARRSGCQAADAADVMQETLGAVASALQRFDHQRDGATFRGWLWTITRNKIRDHLRLLQHEEAAGGTAANLAMRQVPEAEPLSEPPTDAASDAQAARTRMLELLRTRFDHRTWTMFWETTIIGRDVHDVADQMGVSKWAVYKSRARVLQRLKDELHGMDDF</sequence>
<reference evidence="6 7" key="1">
    <citation type="submission" date="2023-06" db="EMBL/GenBank/DDBJ databases">
        <title>Roseiconus lacunae JC819 isolated from Gulf of Mannar region, Tamil Nadu.</title>
        <authorList>
            <person name="Pk S."/>
            <person name="Ch S."/>
            <person name="Ch V.R."/>
        </authorList>
    </citation>
    <scope>NUCLEOTIDE SEQUENCE [LARGE SCALE GENOMIC DNA]</scope>
    <source>
        <strain evidence="6 7">JC819</strain>
    </source>
</reference>
<evidence type="ECO:0000313" key="6">
    <source>
        <dbReference type="EMBL" id="MDM4017420.1"/>
    </source>
</evidence>
<keyword evidence="4" id="KW-0804">Transcription</keyword>
<dbReference type="PANTHER" id="PTHR43133">
    <property type="entry name" value="RNA POLYMERASE ECF-TYPE SIGMA FACTO"/>
    <property type="match status" value="1"/>
</dbReference>
<evidence type="ECO:0000259" key="5">
    <source>
        <dbReference type="Pfam" id="PF04542"/>
    </source>
</evidence>
<evidence type="ECO:0000256" key="1">
    <source>
        <dbReference type="ARBA" id="ARBA00023015"/>
    </source>
</evidence>
<dbReference type="PANTHER" id="PTHR43133:SF8">
    <property type="entry name" value="RNA POLYMERASE SIGMA FACTOR HI_1459-RELATED"/>
    <property type="match status" value="1"/>
</dbReference>
<dbReference type="SUPFAM" id="SSF88946">
    <property type="entry name" value="Sigma2 domain of RNA polymerase sigma factors"/>
    <property type="match status" value="1"/>
</dbReference>
<keyword evidence="3" id="KW-0238">DNA-binding</keyword>
<proteinExistence type="predicted"/>
<dbReference type="RefSeq" id="WP_235034007.1">
    <property type="nucleotide sequence ID" value="NZ_JASZZN010000014.1"/>
</dbReference>
<dbReference type="InterPro" id="IPR014284">
    <property type="entry name" value="RNA_pol_sigma-70_dom"/>
</dbReference>
<dbReference type="Pfam" id="PF04542">
    <property type="entry name" value="Sigma70_r2"/>
    <property type="match status" value="1"/>
</dbReference>
<dbReference type="NCBIfam" id="TIGR02937">
    <property type="entry name" value="sigma70-ECF"/>
    <property type="match status" value="1"/>
</dbReference>
<name>A0ABT7PLQ4_9BACT</name>
<dbReference type="InterPro" id="IPR007627">
    <property type="entry name" value="RNA_pol_sigma70_r2"/>
</dbReference>
<accession>A0ABT7PLQ4</accession>